<evidence type="ECO:0008006" key="3">
    <source>
        <dbReference type="Google" id="ProtNLM"/>
    </source>
</evidence>
<dbReference type="Pfam" id="PF13151">
    <property type="entry name" value="DUF3990"/>
    <property type="match status" value="1"/>
</dbReference>
<organism evidence="1 2">
    <name type="scientific">Phascolarctobacterium succinatutens CAG:287</name>
    <dbReference type="NCBI Taxonomy" id="1263101"/>
    <lineage>
        <taxon>Bacteria</taxon>
        <taxon>Bacillati</taxon>
        <taxon>Bacillota</taxon>
        <taxon>Negativicutes</taxon>
        <taxon>Acidaminococcales</taxon>
        <taxon>Acidaminococcaceae</taxon>
        <taxon>Phascolarctobacterium</taxon>
    </lineage>
</organism>
<accession>R6WQR4</accession>
<dbReference type="Proteomes" id="UP000014937">
    <property type="component" value="Unassembled WGS sequence"/>
</dbReference>
<dbReference type="HOGENOM" id="CLU_075559_1_0_9"/>
<dbReference type="InterPro" id="IPR025051">
    <property type="entry name" value="DUF3990"/>
</dbReference>
<gene>
    <name evidence="1" type="ORF">BN587_00661</name>
</gene>
<evidence type="ECO:0000313" key="1">
    <source>
        <dbReference type="EMBL" id="CDD11715.1"/>
    </source>
</evidence>
<name>R6WQR4_9FIRM</name>
<sequence length="191" mass="21762">MKLKDGMILYHGSYTPVQNIDLTKCAAGKDFGKGFYVTANELQAKNFIRTSLLKAKGLKQIDDKQNYGYVTCYKYHAPTEFMPIYEFSDADKEWLWFISLNRRQRLAKALSPLLPKTLFASEIIIGKIANDTTNPVITAYLNELYGSFEDESAAKMAISLLLPNRLKDQYCFLSQRAVNCLEVVEVKKYGD</sequence>
<reference evidence="1" key="1">
    <citation type="submission" date="2012-11" db="EMBL/GenBank/DDBJ databases">
        <title>Dependencies among metagenomic species, viruses, plasmids and units of genetic variation.</title>
        <authorList>
            <person name="Nielsen H.B."/>
            <person name="Almeida M."/>
            <person name="Juncker A.S."/>
            <person name="Rasmussen S."/>
            <person name="Li J."/>
            <person name="Sunagawa S."/>
            <person name="Plichta D."/>
            <person name="Gautier L."/>
            <person name="Le Chatelier E."/>
            <person name="Peletier E."/>
            <person name="Bonde I."/>
            <person name="Nielsen T."/>
            <person name="Manichanh C."/>
            <person name="Arumugam M."/>
            <person name="Batto J."/>
            <person name="Santos M.B.Q.D."/>
            <person name="Blom N."/>
            <person name="Borruel N."/>
            <person name="Burgdorf K.S."/>
            <person name="Boumezbeur F."/>
            <person name="Casellas F."/>
            <person name="Dore J."/>
            <person name="Guarner F."/>
            <person name="Hansen T."/>
            <person name="Hildebrand F."/>
            <person name="Kaas R.S."/>
            <person name="Kennedy S."/>
            <person name="Kristiansen K."/>
            <person name="Kultima J.R."/>
            <person name="Leonard P."/>
            <person name="Levenez F."/>
            <person name="Lund O."/>
            <person name="Moumen B."/>
            <person name="Le Paslier D."/>
            <person name="Pons N."/>
            <person name="Pedersen O."/>
            <person name="Prifti E."/>
            <person name="Qin J."/>
            <person name="Raes J."/>
            <person name="Tap J."/>
            <person name="Tims S."/>
            <person name="Ussery D.W."/>
            <person name="Yamada T."/>
            <person name="MetaHit consortium"/>
            <person name="Renault P."/>
            <person name="Sicheritz-Ponten T."/>
            <person name="Bork P."/>
            <person name="Wang J."/>
            <person name="Brunak S."/>
            <person name="Ehrlich S.D."/>
        </authorList>
    </citation>
    <scope>NUCLEOTIDE SEQUENCE [LARGE SCALE GENOMIC DNA]</scope>
</reference>
<dbReference type="AlphaFoldDB" id="R6WQR4"/>
<comment type="caution">
    <text evidence="1">The sequence shown here is derived from an EMBL/GenBank/DDBJ whole genome shotgun (WGS) entry which is preliminary data.</text>
</comment>
<evidence type="ECO:0000313" key="2">
    <source>
        <dbReference type="Proteomes" id="UP000014937"/>
    </source>
</evidence>
<dbReference type="RefSeq" id="WP_021719749.1">
    <property type="nucleotide sequence ID" value="NZ_FR892775.1"/>
</dbReference>
<dbReference type="EMBL" id="CBGL010000098">
    <property type="protein sequence ID" value="CDD11715.1"/>
    <property type="molecule type" value="Genomic_DNA"/>
</dbReference>
<proteinExistence type="predicted"/>
<protein>
    <recommendedName>
        <fullName evidence="3">DUF3990 domain-containing protein</fullName>
    </recommendedName>
</protein>